<dbReference type="AlphaFoldDB" id="A0A5M6DPQ2"/>
<evidence type="ECO:0000259" key="5">
    <source>
        <dbReference type="Pfam" id="PF14257"/>
    </source>
</evidence>
<feature type="signal peptide" evidence="4">
    <location>
        <begin position="1"/>
        <end position="19"/>
    </location>
</feature>
<evidence type="ECO:0000256" key="2">
    <source>
        <dbReference type="SAM" id="MobiDB-lite"/>
    </source>
</evidence>
<protein>
    <submittedName>
        <fullName evidence="6">DUF4349 domain-containing protein</fullName>
    </submittedName>
</protein>
<dbReference type="InterPro" id="IPR025645">
    <property type="entry name" value="DUF4349"/>
</dbReference>
<dbReference type="Pfam" id="PF14257">
    <property type="entry name" value="DUF4349"/>
    <property type="match status" value="1"/>
</dbReference>
<comment type="caution">
    <text evidence="6">The sequence shown here is derived from an EMBL/GenBank/DDBJ whole genome shotgun (WGS) entry which is preliminary data.</text>
</comment>
<evidence type="ECO:0000256" key="1">
    <source>
        <dbReference type="SAM" id="Coils"/>
    </source>
</evidence>
<evidence type="ECO:0000313" key="7">
    <source>
        <dbReference type="Proteomes" id="UP000323426"/>
    </source>
</evidence>
<feature type="domain" description="DUF4349" evidence="5">
    <location>
        <begin position="77"/>
        <end position="281"/>
    </location>
</feature>
<evidence type="ECO:0000256" key="3">
    <source>
        <dbReference type="SAM" id="Phobius"/>
    </source>
</evidence>
<evidence type="ECO:0000313" key="6">
    <source>
        <dbReference type="EMBL" id="KAA5548170.1"/>
    </source>
</evidence>
<feature type="coiled-coil region" evidence="1">
    <location>
        <begin position="192"/>
        <end position="219"/>
    </location>
</feature>
<proteinExistence type="predicted"/>
<accession>A0A5M6DPQ2</accession>
<keyword evidence="4" id="KW-0732">Signal</keyword>
<keyword evidence="1" id="KW-0175">Coiled coil</keyword>
<organism evidence="6 7">
    <name type="scientific">Adhaeribacter rhizoryzae</name>
    <dbReference type="NCBI Taxonomy" id="2607907"/>
    <lineage>
        <taxon>Bacteria</taxon>
        <taxon>Pseudomonadati</taxon>
        <taxon>Bacteroidota</taxon>
        <taxon>Cytophagia</taxon>
        <taxon>Cytophagales</taxon>
        <taxon>Hymenobacteraceae</taxon>
        <taxon>Adhaeribacter</taxon>
    </lineage>
</organism>
<reference evidence="6 7" key="1">
    <citation type="submission" date="2019-09" db="EMBL/GenBank/DDBJ databases">
        <title>Genome sequence and assembly of Adhaeribacter sp.</title>
        <authorList>
            <person name="Chhetri G."/>
        </authorList>
    </citation>
    <scope>NUCLEOTIDE SEQUENCE [LARGE SCALE GENOMIC DNA]</scope>
    <source>
        <strain evidence="6 7">DK36</strain>
    </source>
</reference>
<gene>
    <name evidence="6" type="ORF">F0145_05425</name>
</gene>
<keyword evidence="3" id="KW-0812">Transmembrane</keyword>
<keyword evidence="3" id="KW-0472">Membrane</keyword>
<feature type="transmembrane region" description="Helical" evidence="3">
    <location>
        <begin position="259"/>
        <end position="283"/>
    </location>
</feature>
<sequence>MKLLIIFAAILSLFCRCQAKPEPPSEGQYKTTDIIFPSPPHRPKNQEEQSEMVASSPRYDAETYKVELAEPSLFPAKVIRHAYLRLQVKDYAASTKALNNYIAHWKAFISNAEEDRASGTLENSLTIRVTDDNFEPLVQDLLKESDYLEQKTITSKDVTEEWLDNDTRLNSRKKVEERYLALLARAKNVKEILAIESELRTIQEEIDAAAAKQQYLQNQVAFSTITLDYFQTTSPTISPDNSLTKRILQALIAGWDGTVAALILLIQLWPIALLITLLVTLYLKFKKSRFSVINTPHL</sequence>
<dbReference type="RefSeq" id="WP_150087303.1">
    <property type="nucleotide sequence ID" value="NZ_VWSF01000003.1"/>
</dbReference>
<feature type="region of interest" description="Disordered" evidence="2">
    <location>
        <begin position="21"/>
        <end position="55"/>
    </location>
</feature>
<evidence type="ECO:0000256" key="4">
    <source>
        <dbReference type="SAM" id="SignalP"/>
    </source>
</evidence>
<dbReference type="Proteomes" id="UP000323426">
    <property type="component" value="Unassembled WGS sequence"/>
</dbReference>
<keyword evidence="3" id="KW-1133">Transmembrane helix</keyword>
<name>A0A5M6DPQ2_9BACT</name>
<dbReference type="EMBL" id="VWSF01000003">
    <property type="protein sequence ID" value="KAA5548170.1"/>
    <property type="molecule type" value="Genomic_DNA"/>
</dbReference>
<keyword evidence="7" id="KW-1185">Reference proteome</keyword>
<feature type="chain" id="PRO_5024285319" evidence="4">
    <location>
        <begin position="20"/>
        <end position="298"/>
    </location>
</feature>